<feature type="compositionally biased region" description="Low complexity" evidence="8">
    <location>
        <begin position="96"/>
        <end position="105"/>
    </location>
</feature>
<evidence type="ECO:0000259" key="9">
    <source>
        <dbReference type="Pfam" id="PF02840"/>
    </source>
</evidence>
<keyword evidence="7" id="KW-0539">Nucleus</keyword>
<evidence type="ECO:0000256" key="3">
    <source>
        <dbReference type="ARBA" id="ARBA00018242"/>
    </source>
</evidence>
<evidence type="ECO:0000256" key="4">
    <source>
        <dbReference type="ARBA" id="ARBA00022664"/>
    </source>
</evidence>
<accession>A0AAW0ER24</accession>
<reference evidence="10 11" key="1">
    <citation type="journal article" date="2021" name="MBio">
        <title>A New Model Trypanosomatid, Novymonas esmeraldas: Genomic Perception of Its 'Candidatus Pandoraea novymonadis' Endosymbiont.</title>
        <authorList>
            <person name="Zakharova A."/>
            <person name="Saura A."/>
            <person name="Butenko A."/>
            <person name="Podesvova L."/>
            <person name="Warmusova S."/>
            <person name="Kostygov A.Y."/>
            <person name="Nenarokova A."/>
            <person name="Lukes J."/>
            <person name="Opperdoes F.R."/>
            <person name="Yurchenko V."/>
        </authorList>
    </citation>
    <scope>NUCLEOTIDE SEQUENCE [LARGE SCALE GENOMIC DNA]</scope>
    <source>
        <strain evidence="10 11">E262AT.01</strain>
    </source>
</reference>
<keyword evidence="11" id="KW-1185">Reference proteome</keyword>
<keyword evidence="6" id="KW-0508">mRNA splicing</keyword>
<dbReference type="Gene3D" id="1.20.940.10">
    <property type="entry name" value="Functional domain of the splicing factor Prp18"/>
    <property type="match status" value="1"/>
</dbReference>
<organism evidence="10 11">
    <name type="scientific">Novymonas esmeraldas</name>
    <dbReference type="NCBI Taxonomy" id="1808958"/>
    <lineage>
        <taxon>Eukaryota</taxon>
        <taxon>Discoba</taxon>
        <taxon>Euglenozoa</taxon>
        <taxon>Kinetoplastea</taxon>
        <taxon>Metakinetoplastina</taxon>
        <taxon>Trypanosomatida</taxon>
        <taxon>Trypanosomatidae</taxon>
        <taxon>Novymonas</taxon>
    </lineage>
</organism>
<name>A0AAW0ER24_9TRYP</name>
<evidence type="ECO:0000313" key="11">
    <source>
        <dbReference type="Proteomes" id="UP001430356"/>
    </source>
</evidence>
<feature type="domain" description="Prp18" evidence="9">
    <location>
        <begin position="394"/>
        <end position="474"/>
    </location>
</feature>
<sequence>MNFEGLQGLLKKKKQQPSCPTSTQPTTAAAAVVGPSPPSPPLDSRPVAAATATATATDPSSSSGNRISPSVSADPYAAALQHVQQRAPPPPPTPPLQQQQQQQQQTGEAPHSSTATAGHKRGRVEEEMPCSEGGDDDGVTARSALPALKSSDDVAAEREAGVAVLQRCLDELERCWAAERAPKNIVTAASAPLPRALGDYLITHFVTPTSAASGATGVPEMVLLEQEFGLLAELRAETEALQEAKVPAGTAADPAAVTEEQRHLAELLRALWYLVALRWQCSLAPNLRRGGGGGASSAAAAAVVATPSRDGGLRGWSHAVYLALHNALPADMRLVHGRAIAEEVDSWRALARSRRDALELLAYVYSDYASVAAADASSPAAALIIPVHLREQLHVMVVCHLQRQRHFMATRQAYVDITMGTANWKLGLFSGGEVHMRRSMERVERSRIAHLLNNEHATRLLQAVRELTTFAEQHSATTSSGFFAAAAARANTASDTA</sequence>
<evidence type="ECO:0000256" key="6">
    <source>
        <dbReference type="ARBA" id="ARBA00023187"/>
    </source>
</evidence>
<comment type="subcellular location">
    <subcellularLocation>
        <location evidence="1">Nucleus</location>
    </subcellularLocation>
</comment>
<dbReference type="EMBL" id="JAECZO010000058">
    <property type="protein sequence ID" value="KAK7195626.1"/>
    <property type="molecule type" value="Genomic_DNA"/>
</dbReference>
<feature type="compositionally biased region" description="Low complexity" evidence="8">
    <location>
        <begin position="16"/>
        <end position="34"/>
    </location>
</feature>
<dbReference type="GO" id="GO:0071021">
    <property type="term" value="C:U2-type post-spliceosomal complex"/>
    <property type="evidence" value="ECO:0007669"/>
    <property type="project" value="TreeGrafter"/>
</dbReference>
<dbReference type="Proteomes" id="UP001430356">
    <property type="component" value="Unassembled WGS sequence"/>
</dbReference>
<evidence type="ECO:0000313" key="10">
    <source>
        <dbReference type="EMBL" id="KAK7195626.1"/>
    </source>
</evidence>
<keyword evidence="5" id="KW-0747">Spliceosome</keyword>
<comment type="similarity">
    <text evidence="2">Belongs to the PRP18 family.</text>
</comment>
<evidence type="ECO:0000256" key="7">
    <source>
        <dbReference type="ARBA" id="ARBA00023242"/>
    </source>
</evidence>
<evidence type="ECO:0000256" key="2">
    <source>
        <dbReference type="ARBA" id="ARBA00008137"/>
    </source>
</evidence>
<evidence type="ECO:0000256" key="5">
    <source>
        <dbReference type="ARBA" id="ARBA00022728"/>
    </source>
</evidence>
<dbReference type="InterPro" id="IPR039979">
    <property type="entry name" value="PRPF18"/>
</dbReference>
<dbReference type="PANTHER" id="PTHR13007">
    <property type="entry name" value="PRE-MRNA SPLICING FACTOR-RELATED"/>
    <property type="match status" value="1"/>
</dbReference>
<comment type="caution">
    <text evidence="10">The sequence shown here is derived from an EMBL/GenBank/DDBJ whole genome shotgun (WGS) entry which is preliminary data.</text>
</comment>
<proteinExistence type="inferred from homology"/>
<gene>
    <name evidence="10" type="ORF">NESM_000491500</name>
</gene>
<evidence type="ECO:0000256" key="8">
    <source>
        <dbReference type="SAM" id="MobiDB-lite"/>
    </source>
</evidence>
<dbReference type="PANTHER" id="PTHR13007:SF19">
    <property type="entry name" value="PRE-MRNA-SPLICING FACTOR 18"/>
    <property type="match status" value="1"/>
</dbReference>
<protein>
    <recommendedName>
        <fullName evidence="3">Pre-mRNA-splicing factor 18</fullName>
    </recommendedName>
</protein>
<feature type="region of interest" description="Disordered" evidence="8">
    <location>
        <begin position="1"/>
        <end position="141"/>
    </location>
</feature>
<keyword evidence="4" id="KW-0507">mRNA processing</keyword>
<dbReference type="AlphaFoldDB" id="A0AAW0ER24"/>
<feature type="compositionally biased region" description="Acidic residues" evidence="8">
    <location>
        <begin position="127"/>
        <end position="138"/>
    </location>
</feature>
<evidence type="ECO:0000256" key="1">
    <source>
        <dbReference type="ARBA" id="ARBA00004123"/>
    </source>
</evidence>
<dbReference type="Pfam" id="PF02840">
    <property type="entry name" value="Prp18"/>
    <property type="match status" value="1"/>
</dbReference>
<dbReference type="GO" id="GO:0000350">
    <property type="term" value="P:generation of catalytic spliceosome for second transesterification step"/>
    <property type="evidence" value="ECO:0007669"/>
    <property type="project" value="TreeGrafter"/>
</dbReference>
<feature type="compositionally biased region" description="Low complexity" evidence="8">
    <location>
        <begin position="44"/>
        <end position="72"/>
    </location>
</feature>
<dbReference type="GO" id="GO:0005682">
    <property type="term" value="C:U5 snRNP"/>
    <property type="evidence" value="ECO:0007669"/>
    <property type="project" value="TreeGrafter"/>
</dbReference>
<dbReference type="InterPro" id="IPR004098">
    <property type="entry name" value="Prp18"/>
</dbReference>
<dbReference type="SUPFAM" id="SSF47938">
    <property type="entry name" value="Functional domain of the splicing factor Prp18"/>
    <property type="match status" value="1"/>
</dbReference>
<dbReference type="GO" id="GO:0046540">
    <property type="term" value="C:U4/U6 x U5 tri-snRNP complex"/>
    <property type="evidence" value="ECO:0007669"/>
    <property type="project" value="TreeGrafter"/>
</dbReference>